<sequence length="633" mass="72611">MLVKPLWAPSHRSTTKSKSFQEYFKDSVEDGIGLKDRGDSGKDIGSRLGRVLEVDKRSLQVKQAKFMRVRIKMPIDKPLRRGGNITKTEGERCSIIFRYERLPTFCYICGILGHDDKHCHVSHMESLNERQYGEWLRARSVVISGNEKGNGWDDGSSNKVKGDWSSSRPEGMVENSGPSVFSKDDVADGLNSSSGLSVKKAVSFKTLTKDPISNLNVGDSLSGWDKVDRAAHGLQVGQEARLEENQTNISLAGGLSKLWENAKEKGEAQEEDMGLKGPDVGNKRRDCMENLTEAEGRVQKKKEITVNVQSYSDRHIDAIITEDSGFKWRITGFYENPEVHRRKESWDLLKALSKKFQLPWLCFGDFNEIALAGEKWGELEDLRDRWMILGKQLIAEWSDHYKDMRIHHLVEFASDHCALLITDSIVSQRPRKRRIQFEAMWTRRDDYRDIIRVAWNDSVNLYNPNGMVMGLRQCADELSRWNKSKVQWMSLGDRNTKYFHTKASGRKKKNTISKLMDDRGIWRESTLEVAEVAVSYFENLYMTSHPERILEVVEAVDPKVSDEMNQILIKQFIRDEIEAALKQMHPTKSPGRDSFKLMHYLDHKRDGRDCYMAIKLDISKVVIGWNGASLNRL</sequence>
<dbReference type="PANTHER" id="PTHR31286">
    <property type="entry name" value="GLYCINE-RICH CELL WALL STRUCTURAL PROTEIN 1.8-LIKE"/>
    <property type="match status" value="1"/>
</dbReference>
<feature type="domain" description="Zinc knuckle CX2CX4HX4C" evidence="2">
    <location>
        <begin position="75"/>
        <end position="120"/>
    </location>
</feature>
<evidence type="ECO:0000313" key="3">
    <source>
        <dbReference type="EnsemblPlants" id="QL04p064704:mrna"/>
    </source>
</evidence>
<evidence type="ECO:0000256" key="1">
    <source>
        <dbReference type="SAM" id="MobiDB-lite"/>
    </source>
</evidence>
<evidence type="ECO:0000259" key="2">
    <source>
        <dbReference type="Pfam" id="PF14392"/>
    </source>
</evidence>
<feature type="compositionally biased region" description="Polar residues" evidence="1">
    <location>
        <begin position="155"/>
        <end position="168"/>
    </location>
</feature>
<dbReference type="InterPro" id="IPR025836">
    <property type="entry name" value="Zn_knuckle_CX2CX4HX4C"/>
</dbReference>
<dbReference type="Proteomes" id="UP000594261">
    <property type="component" value="Chromosome 4"/>
</dbReference>
<feature type="region of interest" description="Disordered" evidence="1">
    <location>
        <begin position="147"/>
        <end position="180"/>
    </location>
</feature>
<protein>
    <recommendedName>
        <fullName evidence="2">Zinc knuckle CX2CX4HX4C domain-containing protein</fullName>
    </recommendedName>
</protein>
<dbReference type="Gramene" id="QL04p064704:mrna">
    <property type="protein sequence ID" value="QL04p064704:mrna"/>
    <property type="gene ID" value="QL04p064704"/>
</dbReference>
<proteinExistence type="predicted"/>
<dbReference type="InParanoid" id="A0A7N2LGY8"/>
<keyword evidence="4" id="KW-1185">Reference proteome</keyword>
<dbReference type="InterPro" id="IPR040256">
    <property type="entry name" value="At4g02000-like"/>
</dbReference>
<name>A0A7N2LGY8_QUELO</name>
<dbReference type="OMA" id="FRMAISH"/>
<dbReference type="EnsemblPlants" id="QL04p064704:mrna">
    <property type="protein sequence ID" value="QL04p064704:mrna"/>
    <property type="gene ID" value="QL04p064704"/>
</dbReference>
<dbReference type="AlphaFoldDB" id="A0A7N2LGY8"/>
<dbReference type="InterPro" id="IPR036691">
    <property type="entry name" value="Endo/exonu/phosph_ase_sf"/>
</dbReference>
<evidence type="ECO:0000313" key="4">
    <source>
        <dbReference type="Proteomes" id="UP000594261"/>
    </source>
</evidence>
<dbReference type="PANTHER" id="PTHR31286:SF178">
    <property type="entry name" value="DUF4283 DOMAIN-CONTAINING PROTEIN"/>
    <property type="match status" value="1"/>
</dbReference>
<dbReference type="EMBL" id="LRBV02000004">
    <property type="status" value="NOT_ANNOTATED_CDS"/>
    <property type="molecule type" value="Genomic_DNA"/>
</dbReference>
<reference evidence="3 4" key="1">
    <citation type="journal article" date="2016" name="G3 (Bethesda)">
        <title>First Draft Assembly and Annotation of the Genome of a California Endemic Oak Quercus lobata Nee (Fagaceae).</title>
        <authorList>
            <person name="Sork V.L."/>
            <person name="Fitz-Gibbon S.T."/>
            <person name="Puiu D."/>
            <person name="Crepeau M."/>
            <person name="Gugger P.F."/>
            <person name="Sherman R."/>
            <person name="Stevens K."/>
            <person name="Langley C.H."/>
            <person name="Pellegrini M."/>
            <person name="Salzberg S.L."/>
        </authorList>
    </citation>
    <scope>NUCLEOTIDE SEQUENCE [LARGE SCALE GENOMIC DNA]</scope>
    <source>
        <strain evidence="3 4">cv. SW786</strain>
    </source>
</reference>
<dbReference type="Pfam" id="PF14392">
    <property type="entry name" value="zf-CCHC_4"/>
    <property type="match status" value="1"/>
</dbReference>
<reference evidence="3" key="2">
    <citation type="submission" date="2021-01" db="UniProtKB">
        <authorList>
            <consortium name="EnsemblPlants"/>
        </authorList>
    </citation>
    <scope>IDENTIFICATION</scope>
</reference>
<organism evidence="3 4">
    <name type="scientific">Quercus lobata</name>
    <name type="common">Valley oak</name>
    <dbReference type="NCBI Taxonomy" id="97700"/>
    <lineage>
        <taxon>Eukaryota</taxon>
        <taxon>Viridiplantae</taxon>
        <taxon>Streptophyta</taxon>
        <taxon>Embryophyta</taxon>
        <taxon>Tracheophyta</taxon>
        <taxon>Spermatophyta</taxon>
        <taxon>Magnoliopsida</taxon>
        <taxon>eudicotyledons</taxon>
        <taxon>Gunneridae</taxon>
        <taxon>Pentapetalae</taxon>
        <taxon>rosids</taxon>
        <taxon>fabids</taxon>
        <taxon>Fagales</taxon>
        <taxon>Fagaceae</taxon>
        <taxon>Quercus</taxon>
    </lineage>
</organism>
<accession>A0A7N2LGY8</accession>
<dbReference type="SUPFAM" id="SSF56219">
    <property type="entry name" value="DNase I-like"/>
    <property type="match status" value="1"/>
</dbReference>